<dbReference type="AlphaFoldDB" id="A0A7W7SH75"/>
<reference evidence="2 3" key="1">
    <citation type="submission" date="2020-08" db="EMBL/GenBank/DDBJ databases">
        <title>Sequencing the genomes of 1000 actinobacteria strains.</title>
        <authorList>
            <person name="Klenk H.-P."/>
        </authorList>
    </citation>
    <scope>NUCLEOTIDE SEQUENCE [LARGE SCALE GENOMIC DNA]</scope>
    <source>
        <strain evidence="2 3">DSM 44786</strain>
    </source>
</reference>
<evidence type="ECO:0008006" key="4">
    <source>
        <dbReference type="Google" id="ProtNLM"/>
    </source>
</evidence>
<feature type="transmembrane region" description="Helical" evidence="1">
    <location>
        <begin position="36"/>
        <end position="54"/>
    </location>
</feature>
<evidence type="ECO:0000313" key="2">
    <source>
        <dbReference type="EMBL" id="MBB4950421.1"/>
    </source>
</evidence>
<feature type="transmembrane region" description="Helical" evidence="1">
    <location>
        <begin position="122"/>
        <end position="142"/>
    </location>
</feature>
<protein>
    <recommendedName>
        <fullName evidence="4">Integral membrane protein</fullName>
    </recommendedName>
</protein>
<evidence type="ECO:0000313" key="3">
    <source>
        <dbReference type="Proteomes" id="UP000573327"/>
    </source>
</evidence>
<accession>A0A7W7SH75</accession>
<dbReference type="RefSeq" id="WP_184921577.1">
    <property type="nucleotide sequence ID" value="NZ_JACHJR010000001.1"/>
</dbReference>
<feature type="transmembrane region" description="Helical" evidence="1">
    <location>
        <begin position="61"/>
        <end position="79"/>
    </location>
</feature>
<sequence>MKGSQTIRAVRAAVFAALVVLLAALGQVVLTGQPLPVSVVALGGLAAFLVAFAFVGSGWGFGRLLAVLLPTQLAVGVLFDLGQLTCAVPGGTRPLAGFEPLVCSGGSIGEFLLSPGSTPAPLAGLPVLVGHLLVALLASWALRHSEAALTGQATTSRLLGELLAGVWRVLRLPAPRPARPVLRLPIPESSRALVPADDILLRPALRRGPPVFAPAC</sequence>
<dbReference type="Proteomes" id="UP000573327">
    <property type="component" value="Unassembled WGS sequence"/>
</dbReference>
<keyword evidence="1" id="KW-0472">Membrane</keyword>
<keyword evidence="1" id="KW-0812">Transmembrane</keyword>
<evidence type="ECO:0000256" key="1">
    <source>
        <dbReference type="SAM" id="Phobius"/>
    </source>
</evidence>
<comment type="caution">
    <text evidence="2">The sequence shown here is derived from an EMBL/GenBank/DDBJ whole genome shotgun (WGS) entry which is preliminary data.</text>
</comment>
<keyword evidence="3" id="KW-1185">Reference proteome</keyword>
<proteinExistence type="predicted"/>
<name>A0A7W7SH75_9ACTN</name>
<gene>
    <name evidence="2" type="ORF">F4556_005956</name>
</gene>
<dbReference type="EMBL" id="JACHJR010000001">
    <property type="protein sequence ID" value="MBB4950421.1"/>
    <property type="molecule type" value="Genomic_DNA"/>
</dbReference>
<keyword evidence="1" id="KW-1133">Transmembrane helix</keyword>
<organism evidence="2 3">
    <name type="scientific">Kitasatospora gansuensis</name>
    <dbReference type="NCBI Taxonomy" id="258050"/>
    <lineage>
        <taxon>Bacteria</taxon>
        <taxon>Bacillati</taxon>
        <taxon>Actinomycetota</taxon>
        <taxon>Actinomycetes</taxon>
        <taxon>Kitasatosporales</taxon>
        <taxon>Streptomycetaceae</taxon>
        <taxon>Kitasatospora</taxon>
    </lineage>
</organism>